<keyword evidence="8" id="KW-1185">Reference proteome</keyword>
<feature type="transmembrane region" description="Helical" evidence="6">
    <location>
        <begin position="316"/>
        <end position="340"/>
    </location>
</feature>
<feature type="transmembrane region" description="Helical" evidence="6">
    <location>
        <begin position="20"/>
        <end position="37"/>
    </location>
</feature>
<evidence type="ECO:0000313" key="7">
    <source>
        <dbReference type="EMBL" id="SFC63648.1"/>
    </source>
</evidence>
<evidence type="ECO:0000313" key="8">
    <source>
        <dbReference type="Proteomes" id="UP000198728"/>
    </source>
</evidence>
<sequence>MDKQAQAVDAEERPVTITRGPSWAVIGIFLLLLVAGLAYARAFMMPVVLAVLLTLVFGPVRRRMGRLGIAPGIAAFLIVGTLLGGGAVGVGSLAVPAADWIERAPTIGWEFRRKLYELRGATEGVRKAAEQLDKLTSGGDTGTEETGVQRVRVEQDSNAFSLAMSVPGILAQVVFTLVLLFFLLASGDMFYEKIVHVLPTFKNKRLAVRIAHDIERKLSRYLLTISTINAGLGIAVGLSMWWFEMPNPAIFGILAFLLNFVPYVGALFGVGLSFVVGIVSLDSLGEAIVPAIAYFALTSCEGQFITPYFVGRSLQLNTVVVFLCVTFFAWLWSVVGMLVATPLLVAVRTFCEHIPALEGLGHFLSARGNEAQDPADNGT</sequence>
<feature type="transmembrane region" description="Helical" evidence="6">
    <location>
        <begin position="221"/>
        <end position="243"/>
    </location>
</feature>
<comment type="similarity">
    <text evidence="2">Belongs to the autoinducer-2 exporter (AI-2E) (TC 2.A.86) family.</text>
</comment>
<name>A0A1I1KY70_9RHOB</name>
<evidence type="ECO:0000256" key="3">
    <source>
        <dbReference type="ARBA" id="ARBA00022692"/>
    </source>
</evidence>
<keyword evidence="3 6" id="KW-0812">Transmembrane</keyword>
<evidence type="ECO:0000256" key="6">
    <source>
        <dbReference type="SAM" id="Phobius"/>
    </source>
</evidence>
<organism evidence="7 8">
    <name type="scientific">Tropicimonas isoalkanivorans</name>
    <dbReference type="NCBI Taxonomy" id="441112"/>
    <lineage>
        <taxon>Bacteria</taxon>
        <taxon>Pseudomonadati</taxon>
        <taxon>Pseudomonadota</taxon>
        <taxon>Alphaproteobacteria</taxon>
        <taxon>Rhodobacterales</taxon>
        <taxon>Roseobacteraceae</taxon>
        <taxon>Tropicimonas</taxon>
    </lineage>
</organism>
<comment type="subcellular location">
    <subcellularLocation>
        <location evidence="1">Membrane</location>
        <topology evidence="1">Multi-pass membrane protein</topology>
    </subcellularLocation>
</comment>
<dbReference type="RefSeq" id="WP_093361067.1">
    <property type="nucleotide sequence ID" value="NZ_FOLG01000007.1"/>
</dbReference>
<feature type="transmembrane region" description="Helical" evidence="6">
    <location>
        <begin position="43"/>
        <end position="60"/>
    </location>
</feature>
<feature type="transmembrane region" description="Helical" evidence="6">
    <location>
        <begin position="159"/>
        <end position="184"/>
    </location>
</feature>
<dbReference type="PANTHER" id="PTHR21716">
    <property type="entry name" value="TRANSMEMBRANE PROTEIN"/>
    <property type="match status" value="1"/>
</dbReference>
<dbReference type="Pfam" id="PF01594">
    <property type="entry name" value="AI-2E_transport"/>
    <property type="match status" value="1"/>
</dbReference>
<evidence type="ECO:0000256" key="2">
    <source>
        <dbReference type="ARBA" id="ARBA00009773"/>
    </source>
</evidence>
<evidence type="ECO:0000256" key="5">
    <source>
        <dbReference type="ARBA" id="ARBA00023136"/>
    </source>
</evidence>
<proteinExistence type="inferred from homology"/>
<dbReference type="InterPro" id="IPR002549">
    <property type="entry name" value="AI-2E-like"/>
</dbReference>
<dbReference type="GO" id="GO:0055085">
    <property type="term" value="P:transmembrane transport"/>
    <property type="evidence" value="ECO:0007669"/>
    <property type="project" value="TreeGrafter"/>
</dbReference>
<dbReference type="Proteomes" id="UP000198728">
    <property type="component" value="Unassembled WGS sequence"/>
</dbReference>
<feature type="transmembrane region" description="Helical" evidence="6">
    <location>
        <begin position="72"/>
        <end position="95"/>
    </location>
</feature>
<keyword evidence="5 6" id="KW-0472">Membrane</keyword>
<dbReference type="GO" id="GO:0016020">
    <property type="term" value="C:membrane"/>
    <property type="evidence" value="ECO:0007669"/>
    <property type="project" value="UniProtKB-SubCell"/>
</dbReference>
<protein>
    <submittedName>
        <fullName evidence="7">Predicted PurR-regulated permease PerM</fullName>
    </submittedName>
</protein>
<gene>
    <name evidence="7" type="ORF">SAMN04488094_10764</name>
</gene>
<dbReference type="STRING" id="441112.SAMN04488094_10764"/>
<feature type="transmembrane region" description="Helical" evidence="6">
    <location>
        <begin position="291"/>
        <end position="310"/>
    </location>
</feature>
<feature type="transmembrane region" description="Helical" evidence="6">
    <location>
        <begin position="249"/>
        <end position="279"/>
    </location>
</feature>
<reference evidence="7 8" key="1">
    <citation type="submission" date="2016-10" db="EMBL/GenBank/DDBJ databases">
        <authorList>
            <person name="de Groot N.N."/>
        </authorList>
    </citation>
    <scope>NUCLEOTIDE SEQUENCE [LARGE SCALE GENOMIC DNA]</scope>
    <source>
        <strain evidence="7 8">DSM 19548</strain>
    </source>
</reference>
<dbReference type="EMBL" id="FOLG01000007">
    <property type="protein sequence ID" value="SFC63648.1"/>
    <property type="molecule type" value="Genomic_DNA"/>
</dbReference>
<accession>A0A1I1KY70</accession>
<dbReference type="PANTHER" id="PTHR21716:SF16">
    <property type="entry name" value="BLL1467 PROTEIN"/>
    <property type="match status" value="1"/>
</dbReference>
<keyword evidence="4 6" id="KW-1133">Transmembrane helix</keyword>
<dbReference type="OrthoDB" id="9799225at2"/>
<dbReference type="AlphaFoldDB" id="A0A1I1KY70"/>
<evidence type="ECO:0000256" key="1">
    <source>
        <dbReference type="ARBA" id="ARBA00004141"/>
    </source>
</evidence>
<evidence type="ECO:0000256" key="4">
    <source>
        <dbReference type="ARBA" id="ARBA00022989"/>
    </source>
</evidence>